<dbReference type="RefSeq" id="WP_161128277.1">
    <property type="nucleotide sequence ID" value="NZ_VJNE01000024.1"/>
</dbReference>
<gene>
    <name evidence="4" type="ORF">FM068_09680</name>
</gene>
<dbReference type="AlphaFoldDB" id="A0A6L8Q8D1"/>
<keyword evidence="2" id="KW-1133">Transmembrane helix</keyword>
<accession>A0A6L8Q8D1</accession>
<evidence type="ECO:0000256" key="1">
    <source>
        <dbReference type="ARBA" id="ARBA00022612"/>
    </source>
</evidence>
<keyword evidence="2" id="KW-0812">Transmembrane</keyword>
<keyword evidence="1" id="KW-1188">Viral release from host cell</keyword>
<comment type="caution">
    <text evidence="4">The sequence shown here is derived from an EMBL/GenBank/DDBJ whole genome shotgun (WGS) entry which is preliminary data.</text>
</comment>
<feature type="transmembrane region" description="Helical" evidence="2">
    <location>
        <begin position="518"/>
        <end position="536"/>
    </location>
</feature>
<protein>
    <submittedName>
        <fullName evidence="4">Phage tail tape measure protein</fullName>
    </submittedName>
</protein>
<keyword evidence="2" id="KW-0472">Membrane</keyword>
<name>A0A6L8Q8D1_9ACTN</name>
<dbReference type="PANTHER" id="PTHR37813:SF1">
    <property type="entry name" value="FELS-2 PROPHAGE PROTEIN"/>
    <property type="match status" value="1"/>
</dbReference>
<dbReference type="PANTHER" id="PTHR37813">
    <property type="entry name" value="FELS-2 PROPHAGE PROTEIN"/>
    <property type="match status" value="1"/>
</dbReference>
<evidence type="ECO:0000313" key="4">
    <source>
        <dbReference type="EMBL" id="MZG28844.1"/>
    </source>
</evidence>
<evidence type="ECO:0000259" key="3">
    <source>
        <dbReference type="Pfam" id="PF10145"/>
    </source>
</evidence>
<proteinExistence type="predicted"/>
<evidence type="ECO:0000313" key="5">
    <source>
        <dbReference type="Proteomes" id="UP000472380"/>
    </source>
</evidence>
<reference evidence="4 5" key="1">
    <citation type="submission" date="2019-07" db="EMBL/GenBank/DDBJ databases">
        <title>Draft genome sequence of Adlercreutzia equolifaciens IPLA 37004, a human intestinal strain that does not produces equol from daidzein.</title>
        <authorList>
            <person name="Vazquez L."/>
            <person name="Florez A.B."/>
            <person name="Mayo B."/>
        </authorList>
    </citation>
    <scope>NUCLEOTIDE SEQUENCE [LARGE SCALE GENOMIC DNA]</scope>
    <source>
        <strain evidence="4 5">IPLA 37004</strain>
    </source>
</reference>
<sequence length="936" mass="97188">MAGNNVTIDAKLNEKGVVSGAKQIKVSLEEIKKADGSLNWSGVKEGESAAKKSGDGFTVLKGILANLATAGIAAAAGAVKNFCSEVVQIGQTFETSMSKVSALSGATGDELAALEAKARELGASTTFSASQAADALGYMALAGWDTEQMLEGVGSVLTLAQAGEMDLAAASDLVTDYLSAFNMEASETARMVDVLAFAQANANTTVDGLGQAFKNCAANANAAGMDVETTSAAISMMANQGLKGSEAGTALNAVLRDMTAKMEDGAIAIGEQSVAVMDAQGNYRDFTEILADVQAATDGMGEAEKAAALQSTFTADSIKGLNLMLNAGADEMVGFREELYGCAGTAEETAAIMTDNLGGDIAAMGSAFEELSLKVYDYLQEPLRSAVQFITGTVVPGLESLLPKIEEGAAWLAEFGSAVADKFREPLGGAIDLVTGTVLPALQDFGGFLADEIGGNMETVTSIIDAAIPVLAALGGGLIAYKTYSMAVATAEKARAVATTAVDTATKLLNGTMKLNPIGIVITLIGALVAAFVYLWNTSEEFRNFWIGVWDAVKAAVQPIADWVMANVITPLMAHFQEFQGLFSALWDAIVGAVTSAWEQIAPIVQAGMAVVQGIISAVMPVVQAVWEACWGVVSAVATTIWANISNTVETVMGVIQGIIQVVTGIISGDWDAVWSGVKQVFESIINGILQAGANVFNALTSIISSVLTGIYNIWASIWNSVFSTVSSIWSSITSTVMGAVQGIWSNITGTFGNLVGTVMGIFDSVKNAITNPIETAKNTLRGIIDTIKGFFSNFHIKLPHINLPHFAISPSGWQIGDLLKGSIPSLSIEWYAKGGIFNSAQIIGIGEAGPEAVVPLAGSRMKPFSEAVAHDLDAMGGRGINEASLARAIVKALAQAGVGKTVIMLDGKTVGEALAPYLDQINGSRYSNARRGLAL</sequence>
<organism evidence="4 5">
    <name type="scientific">Adlercreutzia equolifaciens</name>
    <dbReference type="NCBI Taxonomy" id="446660"/>
    <lineage>
        <taxon>Bacteria</taxon>
        <taxon>Bacillati</taxon>
        <taxon>Actinomycetota</taxon>
        <taxon>Coriobacteriia</taxon>
        <taxon>Eggerthellales</taxon>
        <taxon>Eggerthellaceae</taxon>
        <taxon>Adlercreutzia</taxon>
    </lineage>
</organism>
<dbReference type="NCBIfam" id="TIGR01760">
    <property type="entry name" value="tape_meas_TP901"/>
    <property type="match status" value="1"/>
</dbReference>
<dbReference type="InterPro" id="IPR010090">
    <property type="entry name" value="Phage_tape_meas"/>
</dbReference>
<evidence type="ECO:0000256" key="2">
    <source>
        <dbReference type="SAM" id="Phobius"/>
    </source>
</evidence>
<dbReference type="Pfam" id="PF10145">
    <property type="entry name" value="PhageMin_Tail"/>
    <property type="match status" value="1"/>
</dbReference>
<dbReference type="EMBL" id="VJNE01000024">
    <property type="protein sequence ID" value="MZG28844.1"/>
    <property type="molecule type" value="Genomic_DNA"/>
</dbReference>
<feature type="domain" description="Phage tail tape measure protein" evidence="3">
    <location>
        <begin position="116"/>
        <end position="311"/>
    </location>
</feature>
<dbReference type="Proteomes" id="UP000472380">
    <property type="component" value="Unassembled WGS sequence"/>
</dbReference>
<dbReference type="Gene3D" id="1.20.120.20">
    <property type="entry name" value="Apolipoprotein"/>
    <property type="match status" value="1"/>
</dbReference>